<accession>A0A0A9APK0</accession>
<protein>
    <submittedName>
        <fullName evidence="1">Uncharacterized protein</fullName>
    </submittedName>
</protein>
<proteinExistence type="predicted"/>
<reference evidence="1" key="2">
    <citation type="journal article" date="2015" name="Data Brief">
        <title>Shoot transcriptome of the giant reed, Arundo donax.</title>
        <authorList>
            <person name="Barrero R.A."/>
            <person name="Guerrero F.D."/>
            <person name="Moolhuijzen P."/>
            <person name="Goolsby J.A."/>
            <person name="Tidwell J."/>
            <person name="Bellgard S.E."/>
            <person name="Bellgard M.I."/>
        </authorList>
    </citation>
    <scope>NUCLEOTIDE SEQUENCE</scope>
    <source>
        <tissue evidence="1">Shoot tissue taken approximately 20 cm above the soil surface</tissue>
    </source>
</reference>
<dbReference type="EMBL" id="GBRH01247025">
    <property type="protein sequence ID" value="JAD50870.1"/>
    <property type="molecule type" value="Transcribed_RNA"/>
</dbReference>
<sequence length="12" mass="1470">MMMKKRESCTPK</sequence>
<name>A0A0A9APK0_ARUDO</name>
<evidence type="ECO:0000313" key="1">
    <source>
        <dbReference type="EMBL" id="JAD50870.1"/>
    </source>
</evidence>
<organism evidence="1">
    <name type="scientific">Arundo donax</name>
    <name type="common">Giant reed</name>
    <name type="synonym">Donax arundinaceus</name>
    <dbReference type="NCBI Taxonomy" id="35708"/>
    <lineage>
        <taxon>Eukaryota</taxon>
        <taxon>Viridiplantae</taxon>
        <taxon>Streptophyta</taxon>
        <taxon>Embryophyta</taxon>
        <taxon>Tracheophyta</taxon>
        <taxon>Spermatophyta</taxon>
        <taxon>Magnoliopsida</taxon>
        <taxon>Liliopsida</taxon>
        <taxon>Poales</taxon>
        <taxon>Poaceae</taxon>
        <taxon>PACMAD clade</taxon>
        <taxon>Arundinoideae</taxon>
        <taxon>Arundineae</taxon>
        <taxon>Arundo</taxon>
    </lineage>
</organism>
<reference evidence="1" key="1">
    <citation type="submission" date="2014-09" db="EMBL/GenBank/DDBJ databases">
        <authorList>
            <person name="Magalhaes I.L.F."/>
            <person name="Oliveira U."/>
            <person name="Santos F.R."/>
            <person name="Vidigal T.H.D.A."/>
            <person name="Brescovit A.D."/>
            <person name="Santos A.J."/>
        </authorList>
    </citation>
    <scope>NUCLEOTIDE SEQUENCE</scope>
    <source>
        <tissue evidence="1">Shoot tissue taken approximately 20 cm above the soil surface</tissue>
    </source>
</reference>